<reference evidence="10 11" key="1">
    <citation type="submission" date="2019-02" db="EMBL/GenBank/DDBJ databases">
        <title>Genome sequence of the sea-ice species Brumimicrobium glaciale.</title>
        <authorList>
            <person name="Bowman J.P."/>
        </authorList>
    </citation>
    <scope>NUCLEOTIDE SEQUENCE [LARGE SCALE GENOMIC DNA]</scope>
    <source>
        <strain evidence="10 11">IC156</strain>
    </source>
</reference>
<dbReference type="GO" id="GO:0015344">
    <property type="term" value="F:siderophore uptake transmembrane transporter activity"/>
    <property type="evidence" value="ECO:0007669"/>
    <property type="project" value="TreeGrafter"/>
</dbReference>
<evidence type="ECO:0000256" key="6">
    <source>
        <dbReference type="ARBA" id="ARBA00023136"/>
    </source>
</evidence>
<evidence type="ECO:0000256" key="1">
    <source>
        <dbReference type="ARBA" id="ARBA00004571"/>
    </source>
</evidence>
<accession>A0A4Q4KQH4</accession>
<dbReference type="PANTHER" id="PTHR30069">
    <property type="entry name" value="TONB-DEPENDENT OUTER MEMBRANE RECEPTOR"/>
    <property type="match status" value="1"/>
</dbReference>
<evidence type="ECO:0000256" key="8">
    <source>
        <dbReference type="SAM" id="SignalP"/>
    </source>
</evidence>
<dbReference type="PANTHER" id="PTHR30069:SF29">
    <property type="entry name" value="HEMOGLOBIN AND HEMOGLOBIN-HAPTOGLOBIN-BINDING PROTEIN 1-RELATED"/>
    <property type="match status" value="1"/>
</dbReference>
<comment type="subcellular location">
    <subcellularLocation>
        <location evidence="1">Cell outer membrane</location>
        <topology evidence="1">Multi-pass membrane protein</topology>
    </subcellularLocation>
</comment>
<feature type="signal peptide" evidence="8">
    <location>
        <begin position="1"/>
        <end position="18"/>
    </location>
</feature>
<evidence type="ECO:0000256" key="2">
    <source>
        <dbReference type="ARBA" id="ARBA00022448"/>
    </source>
</evidence>
<protein>
    <submittedName>
        <fullName evidence="10">TonB-dependent receptor</fullName>
    </submittedName>
</protein>
<keyword evidence="4" id="KW-0812">Transmembrane</keyword>
<comment type="caution">
    <text evidence="10">The sequence shown here is derived from an EMBL/GenBank/DDBJ whole genome shotgun (WGS) entry which is preliminary data.</text>
</comment>
<feature type="domain" description="TonB-dependent receptor plug" evidence="9">
    <location>
        <begin position="115"/>
        <end position="223"/>
    </location>
</feature>
<dbReference type="AlphaFoldDB" id="A0A4Q4KQH4"/>
<dbReference type="GO" id="GO:0009279">
    <property type="term" value="C:cell outer membrane"/>
    <property type="evidence" value="ECO:0007669"/>
    <property type="project" value="UniProtKB-SubCell"/>
</dbReference>
<dbReference type="InterPro" id="IPR039426">
    <property type="entry name" value="TonB-dep_rcpt-like"/>
</dbReference>
<evidence type="ECO:0000256" key="4">
    <source>
        <dbReference type="ARBA" id="ARBA00022692"/>
    </source>
</evidence>
<sequence length="908" mass="101804">MIKKIIFLAFLLPFFALAQKGTLNGKIKDHATNEPVIGAYVYISDDYRSKAQLDGSYSIQNLPYGKYELRISMFSYDTLFTTITINAPVVIKDFSMGDTQEMEEVEVIGQLAVDRKTPVAVTRISAKQITEELGSQELPMILNSTPGVHATQQGGGDGDARISIRGFNQRNIGVMIDGVPVNDMENGAVYWSNWFGLDQITNQIQVQRGLGATKLAMPSVGGTMNIITQPTGGKREIKVNQEYGSGNFLRTSLSYKSGKLKNGWGVLFSGSYKQGDGWVDGLSTRGAFYYLKIQKKVGKHLISLSGFGAPQEHAQRTYNQPIEYWDSEYARNQGIEVAADAVNIDNGIRSNQHFGYITNSNGDRVQKAERRNYYHKPQITLKDFWKVNKKLSISNMVYMSIGRGGGERLKNSSGILYDEEGHVDWDQIIENNQEVKLFGTIVPSVDPSHHPTLLKSSQVITSAVNNHMWVGGVSQFDYKLNDNWEISGGLDYRYYKGEHYTELTDLLGGNYWINSNDQNASTNMKKVGDKVGWQPYHNYRDALVQWGGAFGQVEYNKGRWSSFVNLSTVINGYKGIDYHQKREIHLADTILYIGGQDVVKYEGEYYHPDHPDLKYNQTDWKLLAGFTAKAGANFNITEKMNIFVNAGYLSRTPQFSNVINSEDNQFFEEILNENILAFEAGYGFRSKKFSANVNGYYTMWQNKPFPFGVSVPDPNDPTEFVRANVNGMDALHMGIEFDAVYKVFKKLSLEGMVSIGDWTWQSSEQINVVGQIFEFDAKGVHVGDAAQSTFAGAIRFEPLPSLYIKAGYTHFARYFSDFDPFSLSVASGNGGKESWQIPDYGMLSIHTGYRFKFEKSSLVLRGNVFNALNTLYISDARNNQNGSGFDATSSGVFFGQGIRVNFSLGFEF</sequence>
<evidence type="ECO:0000256" key="5">
    <source>
        <dbReference type="ARBA" id="ARBA00022729"/>
    </source>
</evidence>
<dbReference type="Pfam" id="PF07715">
    <property type="entry name" value="Plug"/>
    <property type="match status" value="1"/>
</dbReference>
<dbReference type="Gene3D" id="2.170.130.10">
    <property type="entry name" value="TonB-dependent receptor, plug domain"/>
    <property type="match status" value="1"/>
</dbReference>
<keyword evidence="11" id="KW-1185">Reference proteome</keyword>
<organism evidence="10 11">
    <name type="scientific">Brumimicrobium glaciale</name>
    <dbReference type="NCBI Taxonomy" id="200475"/>
    <lineage>
        <taxon>Bacteria</taxon>
        <taxon>Pseudomonadati</taxon>
        <taxon>Bacteroidota</taxon>
        <taxon>Flavobacteriia</taxon>
        <taxon>Flavobacteriales</taxon>
        <taxon>Crocinitomicaceae</taxon>
        <taxon>Brumimicrobium</taxon>
    </lineage>
</organism>
<dbReference type="Pfam" id="PF13715">
    <property type="entry name" value="CarbopepD_reg_2"/>
    <property type="match status" value="1"/>
</dbReference>
<keyword evidence="6" id="KW-0472">Membrane</keyword>
<proteinExistence type="predicted"/>
<dbReference type="SUPFAM" id="SSF49464">
    <property type="entry name" value="Carboxypeptidase regulatory domain-like"/>
    <property type="match status" value="1"/>
</dbReference>
<gene>
    <name evidence="10" type="ORF">ERX46_05520</name>
</gene>
<dbReference type="EMBL" id="SETE01000002">
    <property type="protein sequence ID" value="RYM34834.1"/>
    <property type="molecule type" value="Genomic_DNA"/>
</dbReference>
<keyword evidence="2" id="KW-0813">Transport</keyword>
<evidence type="ECO:0000256" key="7">
    <source>
        <dbReference type="ARBA" id="ARBA00023237"/>
    </source>
</evidence>
<dbReference type="InterPro" id="IPR012910">
    <property type="entry name" value="Plug_dom"/>
</dbReference>
<feature type="chain" id="PRO_5020289088" evidence="8">
    <location>
        <begin position="19"/>
        <end position="908"/>
    </location>
</feature>
<dbReference type="InterPro" id="IPR037066">
    <property type="entry name" value="Plug_dom_sf"/>
</dbReference>
<dbReference type="RefSeq" id="WP_130092842.1">
    <property type="nucleotide sequence ID" value="NZ_SETE01000002.1"/>
</dbReference>
<dbReference type="Gene3D" id="2.60.40.1120">
    <property type="entry name" value="Carboxypeptidase-like, regulatory domain"/>
    <property type="match status" value="1"/>
</dbReference>
<evidence type="ECO:0000259" key="9">
    <source>
        <dbReference type="Pfam" id="PF07715"/>
    </source>
</evidence>
<keyword evidence="10" id="KW-0675">Receptor</keyword>
<evidence type="ECO:0000256" key="3">
    <source>
        <dbReference type="ARBA" id="ARBA00022452"/>
    </source>
</evidence>
<dbReference type="Proteomes" id="UP000293952">
    <property type="component" value="Unassembled WGS sequence"/>
</dbReference>
<evidence type="ECO:0000313" key="11">
    <source>
        <dbReference type="Proteomes" id="UP000293952"/>
    </source>
</evidence>
<dbReference type="SUPFAM" id="SSF56935">
    <property type="entry name" value="Porins"/>
    <property type="match status" value="1"/>
</dbReference>
<dbReference type="OrthoDB" id="9761152at2"/>
<dbReference type="InterPro" id="IPR008969">
    <property type="entry name" value="CarboxyPept-like_regulatory"/>
</dbReference>
<dbReference type="GO" id="GO:0044718">
    <property type="term" value="P:siderophore transmembrane transport"/>
    <property type="evidence" value="ECO:0007669"/>
    <property type="project" value="TreeGrafter"/>
</dbReference>
<dbReference type="InterPro" id="IPR036942">
    <property type="entry name" value="Beta-barrel_TonB_sf"/>
</dbReference>
<keyword evidence="5 8" id="KW-0732">Signal</keyword>
<name>A0A4Q4KQH4_9FLAO</name>
<keyword evidence="7" id="KW-0998">Cell outer membrane</keyword>
<keyword evidence="3" id="KW-1134">Transmembrane beta strand</keyword>
<dbReference type="Gene3D" id="2.40.170.20">
    <property type="entry name" value="TonB-dependent receptor, beta-barrel domain"/>
    <property type="match status" value="1"/>
</dbReference>
<evidence type="ECO:0000313" key="10">
    <source>
        <dbReference type="EMBL" id="RYM34834.1"/>
    </source>
</evidence>